<evidence type="ECO:0000256" key="1">
    <source>
        <dbReference type="SAM" id="Phobius"/>
    </source>
</evidence>
<sequence>MGMQVVVQNLVEPWFAVSAEAVCAAVWTAPAQRQRRGAVAANKRDVSLGASVGGRGWFFGSGLAGASLSSSLGFVLWLLLLLLFLLLFLVLFLLVVASRRGSGYVQAGWTGRQSGLGSWLVVQLQAVQFSAQRFRLLLTPLTPFGELSHWVTLGSRL</sequence>
<evidence type="ECO:0000313" key="4">
    <source>
        <dbReference type="EMBL" id="CAL6115833.1"/>
    </source>
</evidence>
<organism evidence="3">
    <name type="scientific">Hexamita inflata</name>
    <dbReference type="NCBI Taxonomy" id="28002"/>
    <lineage>
        <taxon>Eukaryota</taxon>
        <taxon>Metamonada</taxon>
        <taxon>Diplomonadida</taxon>
        <taxon>Hexamitidae</taxon>
        <taxon>Hexamitinae</taxon>
        <taxon>Hexamita</taxon>
    </lineage>
</organism>
<feature type="transmembrane region" description="Helical" evidence="1">
    <location>
        <begin position="74"/>
        <end position="96"/>
    </location>
</feature>
<dbReference type="EMBL" id="CATOUU010000450">
    <property type="protein sequence ID" value="CAI9930148.1"/>
    <property type="molecule type" value="Genomic_DNA"/>
</dbReference>
<protein>
    <submittedName>
        <fullName evidence="4">Hypothetical_protein</fullName>
    </submittedName>
</protein>
<keyword evidence="6" id="KW-1185">Reference proteome</keyword>
<keyword evidence="1" id="KW-0812">Transmembrane</keyword>
<comment type="caution">
    <text evidence="3">The sequence shown here is derived from an EMBL/GenBank/DDBJ whole genome shotgun (WGS) entry which is preliminary data.</text>
</comment>
<dbReference type="EMBL" id="CATOUU010000897">
    <property type="protein sequence ID" value="CAI9957955.1"/>
    <property type="molecule type" value="Genomic_DNA"/>
</dbReference>
<keyword evidence="1" id="KW-0472">Membrane</keyword>
<dbReference type="EMBL" id="CAXDID020000920">
    <property type="protein sequence ID" value="CAL6115833.1"/>
    <property type="molecule type" value="Genomic_DNA"/>
</dbReference>
<proteinExistence type="predicted"/>
<gene>
    <name evidence="2" type="ORF">HINF_LOCUS17793</name>
    <name evidence="3" type="ORF">HINF_LOCUS45600</name>
    <name evidence="4" type="ORF">HINF_LOCUS78799</name>
    <name evidence="5" type="ORF">HINF_LOCUS78989</name>
</gene>
<reference evidence="3" key="1">
    <citation type="submission" date="2023-06" db="EMBL/GenBank/DDBJ databases">
        <authorList>
            <person name="Kurt Z."/>
        </authorList>
    </citation>
    <scope>NUCLEOTIDE SEQUENCE</scope>
</reference>
<evidence type="ECO:0000313" key="2">
    <source>
        <dbReference type="EMBL" id="CAI9930148.1"/>
    </source>
</evidence>
<reference evidence="4 6" key="2">
    <citation type="submission" date="2024-07" db="EMBL/GenBank/DDBJ databases">
        <authorList>
            <person name="Akdeniz Z."/>
        </authorList>
    </citation>
    <scope>NUCLEOTIDE SEQUENCE [LARGE SCALE GENOMIC DNA]</scope>
</reference>
<evidence type="ECO:0000313" key="3">
    <source>
        <dbReference type="EMBL" id="CAI9957955.1"/>
    </source>
</evidence>
<evidence type="ECO:0000313" key="5">
    <source>
        <dbReference type="EMBL" id="CAL6116269.1"/>
    </source>
</evidence>
<dbReference type="Proteomes" id="UP001642409">
    <property type="component" value="Unassembled WGS sequence"/>
</dbReference>
<dbReference type="AlphaFoldDB" id="A0AA86UH52"/>
<evidence type="ECO:0000313" key="6">
    <source>
        <dbReference type="Proteomes" id="UP001642409"/>
    </source>
</evidence>
<keyword evidence="1" id="KW-1133">Transmembrane helix</keyword>
<dbReference type="EMBL" id="CAXDID020000982">
    <property type="protein sequence ID" value="CAL6116269.1"/>
    <property type="molecule type" value="Genomic_DNA"/>
</dbReference>
<name>A0AA86UH52_9EUKA</name>
<accession>A0AA86UH52</accession>